<dbReference type="AlphaFoldDB" id="A0A9Q3GEI1"/>
<dbReference type="OrthoDB" id="2499852at2759"/>
<comment type="caution">
    <text evidence="1">The sequence shown here is derived from an EMBL/GenBank/DDBJ whole genome shotgun (WGS) entry which is preliminary data.</text>
</comment>
<evidence type="ECO:0000313" key="1">
    <source>
        <dbReference type="EMBL" id="MBW0463302.1"/>
    </source>
</evidence>
<sequence length="224" mass="25492">MEVNAKQDNISIQSKAIIKYPLGDVRLFTRARAEAKWLLDNSATWTHVADPVYLTSPTSYPAIVHSCPTFLDFEDKICKNAFLQQNAVPKEKVLQIRWLGHPKEEEKSHRLIVIQLTDKTTAQQLLRGGLIFDGTFLQTMPYTPGPARWFNCLKRGHQAHMCKNDSTCIKCGEKHLPQTCDNPSYSPSIKQCVRCINANKQLNGTADKYEENYRHSCLSQKCPI</sequence>
<keyword evidence="2" id="KW-1185">Reference proteome</keyword>
<dbReference type="EMBL" id="AVOT02000522">
    <property type="protein sequence ID" value="MBW0463302.1"/>
    <property type="molecule type" value="Genomic_DNA"/>
</dbReference>
<name>A0A9Q3GEI1_9BASI</name>
<protein>
    <submittedName>
        <fullName evidence="1">Uncharacterized protein</fullName>
    </submittedName>
</protein>
<gene>
    <name evidence="1" type="ORF">O181_003017</name>
</gene>
<proteinExistence type="predicted"/>
<organism evidence="1 2">
    <name type="scientific">Austropuccinia psidii MF-1</name>
    <dbReference type="NCBI Taxonomy" id="1389203"/>
    <lineage>
        <taxon>Eukaryota</taxon>
        <taxon>Fungi</taxon>
        <taxon>Dikarya</taxon>
        <taxon>Basidiomycota</taxon>
        <taxon>Pucciniomycotina</taxon>
        <taxon>Pucciniomycetes</taxon>
        <taxon>Pucciniales</taxon>
        <taxon>Sphaerophragmiaceae</taxon>
        <taxon>Austropuccinia</taxon>
    </lineage>
</organism>
<evidence type="ECO:0000313" key="2">
    <source>
        <dbReference type="Proteomes" id="UP000765509"/>
    </source>
</evidence>
<reference evidence="1" key="1">
    <citation type="submission" date="2021-03" db="EMBL/GenBank/DDBJ databases">
        <title>Draft genome sequence of rust myrtle Austropuccinia psidii MF-1, a brazilian biotype.</title>
        <authorList>
            <person name="Quecine M.C."/>
            <person name="Pachon D.M.R."/>
            <person name="Bonatelli M.L."/>
            <person name="Correr F.H."/>
            <person name="Franceschini L.M."/>
            <person name="Leite T.F."/>
            <person name="Margarido G.R.A."/>
            <person name="Almeida C.A."/>
            <person name="Ferrarezi J.A."/>
            <person name="Labate C.A."/>
        </authorList>
    </citation>
    <scope>NUCLEOTIDE SEQUENCE</scope>
    <source>
        <strain evidence="1">MF-1</strain>
    </source>
</reference>
<dbReference type="Proteomes" id="UP000765509">
    <property type="component" value="Unassembled WGS sequence"/>
</dbReference>
<accession>A0A9Q3GEI1</accession>